<dbReference type="SUPFAM" id="SSF56436">
    <property type="entry name" value="C-type lectin-like"/>
    <property type="match status" value="2"/>
</dbReference>
<dbReference type="InterPro" id="IPR016187">
    <property type="entry name" value="CTDL_fold"/>
</dbReference>
<dbReference type="SMART" id="SM00034">
    <property type="entry name" value="CLECT"/>
    <property type="match status" value="2"/>
</dbReference>
<keyword evidence="1" id="KW-0732">Signal</keyword>
<dbReference type="AlphaFoldDB" id="A0A6P6PKH2"/>
<protein>
    <submittedName>
        <fullName evidence="4">Macrophage mannose receptor 1-like</fullName>
    </submittedName>
</protein>
<dbReference type="Gene3D" id="3.10.100.10">
    <property type="entry name" value="Mannose-Binding Protein A, subunit A"/>
    <property type="match status" value="2"/>
</dbReference>
<evidence type="ECO:0000259" key="2">
    <source>
        <dbReference type="PROSITE" id="PS50041"/>
    </source>
</evidence>
<feature type="signal peptide" evidence="1">
    <location>
        <begin position="1"/>
        <end position="20"/>
    </location>
</feature>
<evidence type="ECO:0000313" key="4">
    <source>
        <dbReference type="RefSeq" id="XP_026122106.1"/>
    </source>
</evidence>
<evidence type="ECO:0000256" key="1">
    <source>
        <dbReference type="SAM" id="SignalP"/>
    </source>
</evidence>
<dbReference type="PANTHER" id="PTHR45784">
    <property type="entry name" value="C-TYPE LECTIN DOMAIN FAMILY 20 MEMBER A-RELATED"/>
    <property type="match status" value="1"/>
</dbReference>
<sequence>MRTDFICTLLSGLCISSVISKQFVFVQKAKTFSDAQKYCRSFHGDLASVEDEADFSRLQAVLSGVSDPSVWIGLKRAETDWFWSLSNSTFYGEGEAVFRRWQPGQPDNEGAIENCGVIGNAGTFWDVPCGSLYTFICYDGQDNALQKYVFVNQLKNWSEAQTFCRQKHTDLVSVRNTDEQRLVKVLVPWGTLVFIGLFKDSFRWSDNSRSSFRRWSVDEPNVSGDCVLHQLSDINTWATQNCTETRPFICQDEVKLQVLKVKLKSGQNVNDPVLKASIMKENQQKLWSLGLPKDAKLRWRAQPDGEIFQLLENEKNSCK</sequence>
<dbReference type="OrthoDB" id="6369810at2759"/>
<dbReference type="GeneID" id="113105266"/>
<keyword evidence="3" id="KW-1185">Reference proteome</keyword>
<dbReference type="PANTHER" id="PTHR45784:SF3">
    <property type="entry name" value="C-TYPE LECTIN DOMAIN FAMILY 4 MEMBER K-LIKE-RELATED"/>
    <property type="match status" value="1"/>
</dbReference>
<evidence type="ECO:0000313" key="3">
    <source>
        <dbReference type="Proteomes" id="UP000515129"/>
    </source>
</evidence>
<dbReference type="Proteomes" id="UP000515129">
    <property type="component" value="Chromosome 7"/>
</dbReference>
<dbReference type="InterPro" id="IPR001304">
    <property type="entry name" value="C-type_lectin-like"/>
</dbReference>
<dbReference type="InterPro" id="IPR016186">
    <property type="entry name" value="C-type_lectin-like/link_sf"/>
</dbReference>
<dbReference type="KEGG" id="caua:113105266"/>
<reference evidence="4" key="1">
    <citation type="submission" date="2025-08" db="UniProtKB">
        <authorList>
            <consortium name="RefSeq"/>
        </authorList>
    </citation>
    <scope>IDENTIFICATION</scope>
    <source>
        <strain evidence="4">Wakin</strain>
        <tissue evidence="4">Muscle</tissue>
    </source>
</reference>
<name>A0A6P6PKH2_CARAU</name>
<feature type="domain" description="C-type lectin" evidence="2">
    <location>
        <begin position="148"/>
        <end position="251"/>
    </location>
</feature>
<feature type="domain" description="C-type lectin" evidence="2">
    <location>
        <begin position="23"/>
        <end position="138"/>
    </location>
</feature>
<feature type="chain" id="PRO_5027966963" evidence="1">
    <location>
        <begin position="21"/>
        <end position="319"/>
    </location>
</feature>
<gene>
    <name evidence="4" type="primary">LOC113105266</name>
</gene>
<proteinExistence type="predicted"/>
<dbReference type="RefSeq" id="XP_026122106.1">
    <property type="nucleotide sequence ID" value="XM_026266321.1"/>
</dbReference>
<dbReference type="PROSITE" id="PS50041">
    <property type="entry name" value="C_TYPE_LECTIN_2"/>
    <property type="match status" value="2"/>
</dbReference>
<dbReference type="Pfam" id="PF00059">
    <property type="entry name" value="Lectin_C"/>
    <property type="match status" value="2"/>
</dbReference>
<organism evidence="3 4">
    <name type="scientific">Carassius auratus</name>
    <name type="common">Goldfish</name>
    <dbReference type="NCBI Taxonomy" id="7957"/>
    <lineage>
        <taxon>Eukaryota</taxon>
        <taxon>Metazoa</taxon>
        <taxon>Chordata</taxon>
        <taxon>Craniata</taxon>
        <taxon>Vertebrata</taxon>
        <taxon>Euteleostomi</taxon>
        <taxon>Actinopterygii</taxon>
        <taxon>Neopterygii</taxon>
        <taxon>Teleostei</taxon>
        <taxon>Ostariophysi</taxon>
        <taxon>Cypriniformes</taxon>
        <taxon>Cyprinidae</taxon>
        <taxon>Cyprininae</taxon>
        <taxon>Carassius</taxon>
    </lineage>
</organism>
<accession>A0A6P6PKH2</accession>